<dbReference type="PANTHER" id="PTHR22930:SF268">
    <property type="entry name" value="NUCLEASE HARBI1"/>
    <property type="match status" value="1"/>
</dbReference>
<proteinExistence type="predicted"/>
<protein>
    <recommendedName>
        <fullName evidence="1">DUF8040 domain-containing protein</fullName>
    </recommendedName>
</protein>
<organism evidence="2 3">
    <name type="scientific">Escallonia rubra</name>
    <dbReference type="NCBI Taxonomy" id="112253"/>
    <lineage>
        <taxon>Eukaryota</taxon>
        <taxon>Viridiplantae</taxon>
        <taxon>Streptophyta</taxon>
        <taxon>Embryophyta</taxon>
        <taxon>Tracheophyta</taxon>
        <taxon>Spermatophyta</taxon>
        <taxon>Magnoliopsida</taxon>
        <taxon>eudicotyledons</taxon>
        <taxon>Gunneridae</taxon>
        <taxon>Pentapetalae</taxon>
        <taxon>asterids</taxon>
        <taxon>campanulids</taxon>
        <taxon>Escalloniales</taxon>
        <taxon>Escalloniaceae</taxon>
        <taxon>Escallonia</taxon>
    </lineage>
</organism>
<dbReference type="EMBL" id="JAVXUO010002512">
    <property type="protein sequence ID" value="KAK2972593.1"/>
    <property type="molecule type" value="Genomic_DNA"/>
</dbReference>
<feature type="domain" description="DUF8040" evidence="1">
    <location>
        <begin position="29"/>
        <end position="115"/>
    </location>
</feature>
<dbReference type="AlphaFoldDB" id="A0AA88QT17"/>
<reference evidence="2" key="1">
    <citation type="submission" date="2022-12" db="EMBL/GenBank/DDBJ databases">
        <title>Draft genome assemblies for two species of Escallonia (Escalloniales).</title>
        <authorList>
            <person name="Chanderbali A."/>
            <person name="Dervinis C."/>
            <person name="Anghel I."/>
            <person name="Soltis D."/>
            <person name="Soltis P."/>
            <person name="Zapata F."/>
        </authorList>
    </citation>
    <scope>NUCLEOTIDE SEQUENCE</scope>
    <source>
        <strain evidence="2">UCBG92.1500</strain>
        <tissue evidence="2">Leaf</tissue>
    </source>
</reference>
<evidence type="ECO:0000313" key="3">
    <source>
        <dbReference type="Proteomes" id="UP001187471"/>
    </source>
</evidence>
<evidence type="ECO:0000313" key="2">
    <source>
        <dbReference type="EMBL" id="KAK2972593.1"/>
    </source>
</evidence>
<dbReference type="InterPro" id="IPR045249">
    <property type="entry name" value="HARBI1-like"/>
</dbReference>
<dbReference type="PANTHER" id="PTHR22930">
    <property type="match status" value="1"/>
</dbReference>
<dbReference type="InterPro" id="IPR058353">
    <property type="entry name" value="DUF8040"/>
</dbReference>
<dbReference type="Proteomes" id="UP001187471">
    <property type="component" value="Unassembled WGS sequence"/>
</dbReference>
<gene>
    <name evidence="2" type="ORF">RJ640_007765</name>
</gene>
<name>A0AA88QT17_9ASTE</name>
<sequence length="175" mass="20443">MEDTMIQVYSLNRRKPKFGIVQEATDSLVSVVANVERRKTRHVIRMGPDAFGRLVRILRGTGRLTDNAYSCVEEQAAKSLYILAHNERNRSIGFFFHRSTETTSRHFHNFLRAIILLEDKFFIQPDGTQVPPEIRYNNRFFPYFKKNNGQKPDRNFSHAAYDVAVKAMNERFTVK</sequence>
<comment type="caution">
    <text evidence="2">The sequence shown here is derived from an EMBL/GenBank/DDBJ whole genome shotgun (WGS) entry which is preliminary data.</text>
</comment>
<keyword evidence="3" id="KW-1185">Reference proteome</keyword>
<accession>A0AA88QT17</accession>
<feature type="non-terminal residue" evidence="2">
    <location>
        <position position="1"/>
    </location>
</feature>
<dbReference type="Pfam" id="PF26138">
    <property type="entry name" value="DUF8040"/>
    <property type="match status" value="1"/>
</dbReference>
<evidence type="ECO:0000259" key="1">
    <source>
        <dbReference type="Pfam" id="PF26138"/>
    </source>
</evidence>